<dbReference type="Proteomes" id="UP001549162">
    <property type="component" value="Unassembled WGS sequence"/>
</dbReference>
<accession>A0ABV2JC58</accession>
<sequence>EMYYGIKYTSVDELCREIERYINWYNYDRIKPKLNGLSPIEFRLQSA</sequence>
<proteinExistence type="predicted"/>
<dbReference type="InterPro" id="IPR012337">
    <property type="entry name" value="RNaseH-like_sf"/>
</dbReference>
<dbReference type="EMBL" id="JBEPMA010000025">
    <property type="protein sequence ID" value="MET3618377.1"/>
    <property type="molecule type" value="Genomic_DNA"/>
</dbReference>
<keyword evidence="3" id="KW-1185">Reference proteome</keyword>
<dbReference type="Pfam" id="PF13333">
    <property type="entry name" value="rve_2"/>
    <property type="match status" value="1"/>
</dbReference>
<protein>
    <submittedName>
        <fullName evidence="2">Transposase InsO family protein</fullName>
    </submittedName>
</protein>
<feature type="domain" description="Integrase catalytic" evidence="1">
    <location>
        <begin position="1"/>
        <end position="46"/>
    </location>
</feature>
<feature type="non-terminal residue" evidence="2">
    <location>
        <position position="1"/>
    </location>
</feature>
<evidence type="ECO:0000313" key="2">
    <source>
        <dbReference type="EMBL" id="MET3618377.1"/>
    </source>
</evidence>
<name>A0ABV2JC58_9FIRM</name>
<gene>
    <name evidence="2" type="ORF">ABID14_002016</name>
</gene>
<dbReference type="SUPFAM" id="SSF53098">
    <property type="entry name" value="Ribonuclease H-like"/>
    <property type="match status" value="1"/>
</dbReference>
<dbReference type="InterPro" id="IPR001584">
    <property type="entry name" value="Integrase_cat-core"/>
</dbReference>
<reference evidence="2 3" key="1">
    <citation type="submission" date="2024-06" db="EMBL/GenBank/DDBJ databases">
        <title>Genomic Encyclopedia of Type Strains, Phase IV (KMG-IV): sequencing the most valuable type-strain genomes for metagenomic binning, comparative biology and taxonomic classification.</title>
        <authorList>
            <person name="Goeker M."/>
        </authorList>
    </citation>
    <scope>NUCLEOTIDE SEQUENCE [LARGE SCALE GENOMIC DNA]</scope>
    <source>
        <strain evidence="2 3">DSM 21460</strain>
    </source>
</reference>
<organism evidence="2 3">
    <name type="scientific">Peptoniphilus olsenii</name>
    <dbReference type="NCBI Taxonomy" id="411570"/>
    <lineage>
        <taxon>Bacteria</taxon>
        <taxon>Bacillati</taxon>
        <taxon>Bacillota</taxon>
        <taxon>Tissierellia</taxon>
        <taxon>Tissierellales</taxon>
        <taxon>Peptoniphilaceae</taxon>
        <taxon>Peptoniphilus</taxon>
    </lineage>
</organism>
<evidence type="ECO:0000313" key="3">
    <source>
        <dbReference type="Proteomes" id="UP001549162"/>
    </source>
</evidence>
<comment type="caution">
    <text evidence="2">The sequence shown here is derived from an EMBL/GenBank/DDBJ whole genome shotgun (WGS) entry which is preliminary data.</text>
</comment>
<evidence type="ECO:0000259" key="1">
    <source>
        <dbReference type="Pfam" id="PF13333"/>
    </source>
</evidence>